<evidence type="ECO:0000313" key="1">
    <source>
        <dbReference type="EMBL" id="TDT41505.1"/>
    </source>
</evidence>
<proteinExistence type="predicted"/>
<sequence length="91" mass="10177">MEARNVDCEDPADRITGERRLWAEALGQLLRDGIAHWKGKQGASGGATPTDLEQAFDDLCRAGPMTRYVCDRLEVDAQTVAEQFIRYLEAH</sequence>
<dbReference type="RefSeq" id="WP_133735868.1">
    <property type="nucleotide sequence ID" value="NZ_SOAX01000003.1"/>
</dbReference>
<protein>
    <submittedName>
        <fullName evidence="1">Uncharacterized protein</fullName>
    </submittedName>
</protein>
<dbReference type="Proteomes" id="UP000295830">
    <property type="component" value="Unassembled WGS sequence"/>
</dbReference>
<evidence type="ECO:0000313" key="2">
    <source>
        <dbReference type="Proteomes" id="UP000295830"/>
    </source>
</evidence>
<gene>
    <name evidence="1" type="ORF">DES49_1600</name>
</gene>
<organism evidence="1 2">
    <name type="scientific">Halospina denitrificans</name>
    <dbReference type="NCBI Taxonomy" id="332522"/>
    <lineage>
        <taxon>Bacteria</taxon>
        <taxon>Pseudomonadati</taxon>
        <taxon>Pseudomonadota</taxon>
        <taxon>Gammaproteobacteria</taxon>
        <taxon>Halospina</taxon>
    </lineage>
</organism>
<reference evidence="1 2" key="1">
    <citation type="submission" date="2019-03" db="EMBL/GenBank/DDBJ databases">
        <title>Genomic Encyclopedia of Type Strains, Phase IV (KMG-IV): sequencing the most valuable type-strain genomes for metagenomic binning, comparative biology and taxonomic classification.</title>
        <authorList>
            <person name="Goeker M."/>
        </authorList>
    </citation>
    <scope>NUCLEOTIDE SEQUENCE [LARGE SCALE GENOMIC DNA]</scope>
    <source>
        <strain evidence="1 2">DSM 15505</strain>
    </source>
</reference>
<dbReference type="EMBL" id="SOAX01000003">
    <property type="protein sequence ID" value="TDT41505.1"/>
    <property type="molecule type" value="Genomic_DNA"/>
</dbReference>
<name>A0A4R7JTY2_9GAMM</name>
<accession>A0A4R7JTY2</accession>
<comment type="caution">
    <text evidence="1">The sequence shown here is derived from an EMBL/GenBank/DDBJ whole genome shotgun (WGS) entry which is preliminary data.</text>
</comment>
<keyword evidence="2" id="KW-1185">Reference proteome</keyword>
<dbReference type="OrthoDB" id="6373610at2"/>
<dbReference type="AlphaFoldDB" id="A0A4R7JTY2"/>